<evidence type="ECO:0000256" key="2">
    <source>
        <dbReference type="ARBA" id="ARBA00022602"/>
    </source>
</evidence>
<keyword evidence="5" id="KW-1185">Reference proteome</keyword>
<dbReference type="SUPFAM" id="SSF143492">
    <property type="entry name" value="Prenyltransferase-like"/>
    <property type="match status" value="1"/>
</dbReference>
<organism evidence="4 5">
    <name type="scientific">Streptomyces lasalocidi</name>
    <name type="common">Streptomyces lasaliensis</name>
    <dbReference type="NCBI Taxonomy" id="324833"/>
    <lineage>
        <taxon>Bacteria</taxon>
        <taxon>Bacillati</taxon>
        <taxon>Actinomycetota</taxon>
        <taxon>Actinomycetes</taxon>
        <taxon>Kitasatosporales</taxon>
        <taxon>Streptomycetaceae</taxon>
        <taxon>Streptomyces</taxon>
    </lineage>
</organism>
<dbReference type="OrthoDB" id="4515750at2"/>
<dbReference type="SFLD" id="SFLDS00036">
    <property type="entry name" value="Aromatic_Prenyltransferase"/>
    <property type="match status" value="1"/>
</dbReference>
<dbReference type="SFLD" id="SFLDG01163">
    <property type="entry name" value="II"/>
    <property type="match status" value="1"/>
</dbReference>
<evidence type="ECO:0008006" key="6">
    <source>
        <dbReference type="Google" id="ProtNLM"/>
    </source>
</evidence>
<dbReference type="InterPro" id="IPR033964">
    <property type="entry name" value="ABBA"/>
</dbReference>
<comment type="similarity">
    <text evidence="1">Belongs to the aromatic prenyltransferase family.</text>
</comment>
<proteinExistence type="inferred from homology"/>
<evidence type="ECO:0000313" key="4">
    <source>
        <dbReference type="EMBL" id="TKS98751.1"/>
    </source>
</evidence>
<evidence type="ECO:0000313" key="5">
    <source>
        <dbReference type="Proteomes" id="UP000305929"/>
    </source>
</evidence>
<name>A0A4U5WC56_STRLS</name>
<dbReference type="InterPro" id="IPR036239">
    <property type="entry name" value="PrenylTrfase-like_sf"/>
</dbReference>
<protein>
    <recommendedName>
        <fullName evidence="6">Prenyltransferase</fullName>
    </recommendedName>
</protein>
<dbReference type="Pfam" id="PF11468">
    <property type="entry name" value="PTase_Orf2"/>
    <property type="match status" value="1"/>
</dbReference>
<accession>A0A4U5WC56</accession>
<keyword evidence="3" id="KW-0808">Transferase</keyword>
<reference evidence="4 5" key="1">
    <citation type="submission" date="2019-04" db="EMBL/GenBank/DDBJ databases">
        <title>Streptomyces lasaliensis sp. nov., an Actinomycete isolated from soil which produces the polyether antibiotic lasalocid.</title>
        <authorList>
            <person name="Erwin G."/>
            <person name="Haber C."/>
        </authorList>
    </citation>
    <scope>NUCLEOTIDE SEQUENCE [LARGE SCALE GENOMIC DNA]</scope>
    <source>
        <strain evidence="4 5">X-537</strain>
    </source>
</reference>
<evidence type="ECO:0000256" key="3">
    <source>
        <dbReference type="ARBA" id="ARBA00022679"/>
    </source>
</evidence>
<comment type="caution">
    <text evidence="4">The sequence shown here is derived from an EMBL/GenBank/DDBJ whole genome shotgun (WGS) entry which is preliminary data.</text>
</comment>
<sequence length="367" mass="39882">MQRRWSVVGVPAEPGAGAVRGRWPVKCRSDGGSWLQRAPSGRQAGCARVVGACRADRLNFLEELMAGPAGLDEVYAAVERTSRLLDVPCSPDRFEPVWKAFGDQLPDSHLVFSMAAGEAHRGELDFDFSLRPEGADPYTTALEHGFIEPTDHPVGSVLAEVNKRCEIASYGVEYGVVGGFKKSYAFFPLDDFPPLAEFARIPSVPPCLAGHVDTLTRLGLDDKVSAIGVNYRKNTLNVYLAASAVATDDKLALLRAFGYPEPDARVRQFIERSFSLYPTFNWDSSAAERICFSVKTQQPGELPAPHDEPTEAFAREVPHVYEGGREFVSAVALAPSGAAYYKLAAYYQKARGASNAAFAAKREDAAA</sequence>
<dbReference type="AlphaFoldDB" id="A0A4U5WC56"/>
<gene>
    <name evidence="4" type="ORF">E4U91_00425</name>
</gene>
<evidence type="ECO:0000256" key="1">
    <source>
        <dbReference type="ARBA" id="ARBA00005368"/>
    </source>
</evidence>
<dbReference type="InterPro" id="IPR020965">
    <property type="entry name" value="Prenyltransferase_CloQ"/>
</dbReference>
<dbReference type="Proteomes" id="UP000305929">
    <property type="component" value="Unassembled WGS sequence"/>
</dbReference>
<dbReference type="GO" id="GO:0004659">
    <property type="term" value="F:prenyltransferase activity"/>
    <property type="evidence" value="ECO:0007669"/>
    <property type="project" value="UniProtKB-KW"/>
</dbReference>
<dbReference type="EMBL" id="SZNQ01000001">
    <property type="protein sequence ID" value="TKS98751.1"/>
    <property type="molecule type" value="Genomic_DNA"/>
</dbReference>
<keyword evidence="2" id="KW-0637">Prenyltransferase</keyword>